<accession>A0A5B8NPX0</accession>
<protein>
    <submittedName>
        <fullName evidence="3">mRNA-degrading endonuclease</fullName>
    </submittedName>
</protein>
<evidence type="ECO:0000313" key="4">
    <source>
        <dbReference type="Proteomes" id="UP000318453"/>
    </source>
</evidence>
<dbReference type="RefSeq" id="WP_146295913.1">
    <property type="nucleotide sequence ID" value="NZ_CP042326.1"/>
</dbReference>
<dbReference type="AlphaFoldDB" id="A0A5B8NPX0"/>
<evidence type="ECO:0000256" key="1">
    <source>
        <dbReference type="ARBA" id="ARBA00007521"/>
    </source>
</evidence>
<dbReference type="GO" id="GO:0006402">
    <property type="term" value="P:mRNA catabolic process"/>
    <property type="evidence" value="ECO:0007669"/>
    <property type="project" value="TreeGrafter"/>
</dbReference>
<keyword evidence="3" id="KW-0540">Nuclease</keyword>
<dbReference type="Pfam" id="PF02452">
    <property type="entry name" value="PemK_toxin"/>
    <property type="match status" value="1"/>
</dbReference>
<dbReference type="OrthoDB" id="9808744at2"/>
<dbReference type="GO" id="GO:0016075">
    <property type="term" value="P:rRNA catabolic process"/>
    <property type="evidence" value="ECO:0007669"/>
    <property type="project" value="TreeGrafter"/>
</dbReference>
<dbReference type="PANTHER" id="PTHR33988">
    <property type="entry name" value="ENDORIBONUCLEASE MAZF-RELATED"/>
    <property type="match status" value="1"/>
</dbReference>
<evidence type="ECO:0000256" key="2">
    <source>
        <dbReference type="ARBA" id="ARBA00022649"/>
    </source>
</evidence>
<reference evidence="3" key="1">
    <citation type="submission" date="2019-08" db="EMBL/GenBank/DDBJ databases">
        <title>Carotenoids and Carotenoid Binding Proteins in the Halophilic Cyanobacterium Euhalothece sp. ZM00.</title>
        <authorList>
            <person name="Cho S.M."/>
            <person name="Song J.Y."/>
            <person name="Park Y.-I."/>
        </authorList>
    </citation>
    <scope>NUCLEOTIDE SEQUENCE [LARGE SCALE GENOMIC DNA]</scope>
    <source>
        <strain evidence="3">Z-M001</strain>
    </source>
</reference>
<evidence type="ECO:0000313" key="3">
    <source>
        <dbReference type="EMBL" id="QDZ40230.1"/>
    </source>
</evidence>
<dbReference type="GO" id="GO:0003677">
    <property type="term" value="F:DNA binding"/>
    <property type="evidence" value="ECO:0007669"/>
    <property type="project" value="InterPro"/>
</dbReference>
<gene>
    <name evidence="3" type="ORF">FRE64_09880</name>
</gene>
<dbReference type="InterPro" id="IPR003477">
    <property type="entry name" value="PemK-like"/>
</dbReference>
<name>A0A5B8NPX0_9CHRO</name>
<comment type="similarity">
    <text evidence="1">Belongs to the PemK/MazF family.</text>
</comment>
<dbReference type="GO" id="GO:0004521">
    <property type="term" value="F:RNA endonuclease activity"/>
    <property type="evidence" value="ECO:0007669"/>
    <property type="project" value="TreeGrafter"/>
</dbReference>
<keyword evidence="2" id="KW-1277">Toxin-antitoxin system</keyword>
<dbReference type="EMBL" id="CP042326">
    <property type="protein sequence ID" value="QDZ40230.1"/>
    <property type="molecule type" value="Genomic_DNA"/>
</dbReference>
<organism evidence="3 4">
    <name type="scientific">Euhalothece natronophila Z-M001</name>
    <dbReference type="NCBI Taxonomy" id="522448"/>
    <lineage>
        <taxon>Bacteria</taxon>
        <taxon>Bacillati</taxon>
        <taxon>Cyanobacteriota</taxon>
        <taxon>Cyanophyceae</taxon>
        <taxon>Oscillatoriophycideae</taxon>
        <taxon>Chroococcales</taxon>
        <taxon>Halothecacae</taxon>
        <taxon>Halothece cluster</taxon>
        <taxon>Euhalothece</taxon>
    </lineage>
</organism>
<dbReference type="Proteomes" id="UP000318453">
    <property type="component" value="Chromosome"/>
</dbReference>
<keyword evidence="4" id="KW-1185">Reference proteome</keyword>
<keyword evidence="3" id="KW-0255">Endonuclease</keyword>
<dbReference type="InterPro" id="IPR011067">
    <property type="entry name" value="Plasmid_toxin/cell-grow_inhib"/>
</dbReference>
<proteinExistence type="inferred from homology"/>
<dbReference type="SUPFAM" id="SSF50118">
    <property type="entry name" value="Cell growth inhibitor/plasmid maintenance toxic component"/>
    <property type="match status" value="1"/>
</dbReference>
<sequence>MYIPARGDFVHLNLNPRTGREQCGERFGLIISPQKFNKISSLAFTCPITTKSKGFSLEVKIRDNPGRVYGVVLVHHLKSIDWKARNVQYIEDAPSAVIEEVMAKLEPLIF</sequence>
<dbReference type="Gene3D" id="2.30.30.110">
    <property type="match status" value="1"/>
</dbReference>
<keyword evidence="3" id="KW-0378">Hydrolase</keyword>
<dbReference type="PANTHER" id="PTHR33988:SF3">
    <property type="entry name" value="ENDORIBONUCLEASE TOXIN CHPB-RELATED"/>
    <property type="match status" value="1"/>
</dbReference>
<dbReference type="KEGG" id="enn:FRE64_09880"/>